<evidence type="ECO:0000256" key="5">
    <source>
        <dbReference type="ARBA" id="ARBA00022984"/>
    </source>
</evidence>
<feature type="region of interest" description="Disordered" evidence="8">
    <location>
        <begin position="290"/>
        <end position="323"/>
    </location>
</feature>
<dbReference type="GO" id="GO:0009002">
    <property type="term" value="F:serine-type D-Ala-D-Ala carboxypeptidase activity"/>
    <property type="evidence" value="ECO:0007669"/>
    <property type="project" value="UniProtKB-EC"/>
</dbReference>
<dbReference type="PANTHER" id="PTHR21581:SF6">
    <property type="entry name" value="TRAFFICKING PROTEIN PARTICLE COMPLEX SUBUNIT 12"/>
    <property type="match status" value="1"/>
</dbReference>
<dbReference type="PANTHER" id="PTHR21581">
    <property type="entry name" value="D-ALANYL-D-ALANINE CARBOXYPEPTIDASE"/>
    <property type="match status" value="1"/>
</dbReference>
<sequence>MIGRGLVTAAFGLALCLTQQGANAGTSIVVDAATGRVLHNEDSTRPWYPASLSKLMTAYVVFKAIHDGRISGSTPITISARAAKMAPSKMGYPPGTLVTVDDALKMLIVHSANDIAVALAEGVSGSVEAFAAEMNANSQALGMTASHWVNPNGLPDPGQISSARDMAILARAILTQFPDYAPLYKIQAIQTGKRILRTHNALVYRYPGTDGMKTGFICAAGFNVVATASRDGRRLITVIMGSPSAKERTIEAAGLFEANFREGEGSATLDDLPASAYATPPDIRDIACSRKKGGSAAAEQEDTAEVLPPPAAAAPRSDDKPGRVVATVQAEPQPAAAQPQAPAAGEALLLANWTIDPPIMVGPYKGPKRPAKPAAAIAAAPPSPPKPGAIGYAEPAAGQPLVQPTAPVDANVAAPLALPGTALGAIRPGAPAAPQAALPGQIPRTGANPLQNLTSDPLPTGKPRRKATTQAAGEAVPVPVPRPVKKKKPKPQPQT</sequence>
<feature type="region of interest" description="Disordered" evidence="8">
    <location>
        <begin position="422"/>
        <end position="495"/>
    </location>
</feature>
<evidence type="ECO:0000256" key="9">
    <source>
        <dbReference type="SAM" id="SignalP"/>
    </source>
</evidence>
<dbReference type="InterPro" id="IPR001967">
    <property type="entry name" value="Peptidase_S11_N"/>
</dbReference>
<dbReference type="InterPro" id="IPR018044">
    <property type="entry name" value="Peptidase_S11"/>
</dbReference>
<keyword evidence="6" id="KW-0961">Cell wall biogenesis/degradation</keyword>
<dbReference type="SUPFAM" id="SSF56601">
    <property type="entry name" value="beta-lactamase/transpeptidase-like"/>
    <property type="match status" value="1"/>
</dbReference>
<dbReference type="Gene3D" id="3.40.710.10">
    <property type="entry name" value="DD-peptidase/beta-lactamase superfamily"/>
    <property type="match status" value="1"/>
</dbReference>
<dbReference type="PRINTS" id="PR00725">
    <property type="entry name" value="DADACBPTASE1"/>
</dbReference>
<gene>
    <name evidence="11" type="ORF">QO011_000589</name>
</gene>
<feature type="domain" description="Peptidase S11 D-alanyl-D-alanine carboxypeptidase A N-terminal" evidence="10">
    <location>
        <begin position="21"/>
        <end position="243"/>
    </location>
</feature>
<evidence type="ECO:0000256" key="3">
    <source>
        <dbReference type="ARBA" id="ARBA00022801"/>
    </source>
</evidence>
<feature type="chain" id="PRO_5045527857" evidence="9">
    <location>
        <begin position="25"/>
        <end position="495"/>
    </location>
</feature>
<dbReference type="EMBL" id="JAUSVX010000001">
    <property type="protein sequence ID" value="MDQ0467594.1"/>
    <property type="molecule type" value="Genomic_DNA"/>
</dbReference>
<protein>
    <submittedName>
        <fullName evidence="11">D-alanyl-D-alanine carboxypeptidase</fullName>
        <ecNumber evidence="11">3.4.16.4</ecNumber>
    </submittedName>
</protein>
<dbReference type="Pfam" id="PF00768">
    <property type="entry name" value="Peptidase_S11"/>
    <property type="match status" value="1"/>
</dbReference>
<name>A0ABU0J2Q1_9HYPH</name>
<accession>A0ABU0J2Q1</accession>
<dbReference type="InterPro" id="IPR012338">
    <property type="entry name" value="Beta-lactam/transpept-like"/>
</dbReference>
<proteinExistence type="inferred from homology"/>
<keyword evidence="11" id="KW-0121">Carboxypeptidase</keyword>
<keyword evidence="4" id="KW-0133">Cell shape</keyword>
<reference evidence="11 12" key="1">
    <citation type="submission" date="2023-07" db="EMBL/GenBank/DDBJ databases">
        <title>Genomic Encyclopedia of Type Strains, Phase IV (KMG-IV): sequencing the most valuable type-strain genomes for metagenomic binning, comparative biology and taxonomic classification.</title>
        <authorList>
            <person name="Goeker M."/>
        </authorList>
    </citation>
    <scope>NUCLEOTIDE SEQUENCE [LARGE SCALE GENOMIC DNA]</scope>
    <source>
        <strain evidence="11 12">DSM 19619</strain>
    </source>
</reference>
<feature type="region of interest" description="Disordered" evidence="8">
    <location>
        <begin position="367"/>
        <end position="394"/>
    </location>
</feature>
<evidence type="ECO:0000256" key="2">
    <source>
        <dbReference type="ARBA" id="ARBA00022729"/>
    </source>
</evidence>
<evidence type="ECO:0000256" key="4">
    <source>
        <dbReference type="ARBA" id="ARBA00022960"/>
    </source>
</evidence>
<comment type="similarity">
    <text evidence="1 7">Belongs to the peptidase S11 family.</text>
</comment>
<feature type="compositionally biased region" description="Low complexity" evidence="8">
    <location>
        <begin position="422"/>
        <end position="443"/>
    </location>
</feature>
<comment type="caution">
    <text evidence="11">The sequence shown here is derived from an EMBL/GenBank/DDBJ whole genome shotgun (WGS) entry which is preliminary data.</text>
</comment>
<feature type="compositionally biased region" description="Polar residues" evidence="8">
    <location>
        <begin position="448"/>
        <end position="457"/>
    </location>
</feature>
<evidence type="ECO:0000256" key="1">
    <source>
        <dbReference type="ARBA" id="ARBA00007164"/>
    </source>
</evidence>
<evidence type="ECO:0000313" key="12">
    <source>
        <dbReference type="Proteomes" id="UP001242480"/>
    </source>
</evidence>
<feature type="signal peptide" evidence="9">
    <location>
        <begin position="1"/>
        <end position="24"/>
    </location>
</feature>
<keyword evidence="3 11" id="KW-0378">Hydrolase</keyword>
<evidence type="ECO:0000259" key="10">
    <source>
        <dbReference type="Pfam" id="PF00768"/>
    </source>
</evidence>
<keyword evidence="5" id="KW-0573">Peptidoglycan synthesis</keyword>
<keyword evidence="12" id="KW-1185">Reference proteome</keyword>
<evidence type="ECO:0000313" key="11">
    <source>
        <dbReference type="EMBL" id="MDQ0467594.1"/>
    </source>
</evidence>
<evidence type="ECO:0000256" key="6">
    <source>
        <dbReference type="ARBA" id="ARBA00023316"/>
    </source>
</evidence>
<evidence type="ECO:0000256" key="7">
    <source>
        <dbReference type="RuleBase" id="RU004016"/>
    </source>
</evidence>
<feature type="compositionally biased region" description="Basic residues" evidence="8">
    <location>
        <begin position="483"/>
        <end position="495"/>
    </location>
</feature>
<keyword evidence="11" id="KW-0645">Protease</keyword>
<evidence type="ECO:0000256" key="8">
    <source>
        <dbReference type="SAM" id="MobiDB-lite"/>
    </source>
</evidence>
<organism evidence="11 12">
    <name type="scientific">Labrys wisconsinensis</name>
    <dbReference type="NCBI Taxonomy" id="425677"/>
    <lineage>
        <taxon>Bacteria</taxon>
        <taxon>Pseudomonadati</taxon>
        <taxon>Pseudomonadota</taxon>
        <taxon>Alphaproteobacteria</taxon>
        <taxon>Hyphomicrobiales</taxon>
        <taxon>Xanthobacteraceae</taxon>
        <taxon>Labrys</taxon>
    </lineage>
</organism>
<keyword evidence="2 9" id="KW-0732">Signal</keyword>
<dbReference type="RefSeq" id="WP_307267437.1">
    <property type="nucleotide sequence ID" value="NZ_JAUSVX010000001.1"/>
</dbReference>
<dbReference type="EC" id="3.4.16.4" evidence="11"/>
<dbReference type="Proteomes" id="UP001242480">
    <property type="component" value="Unassembled WGS sequence"/>
</dbReference>